<sequence>MIGKSAASWQQVGNGAAEAAGDEKRASGGQKRAFRTLFLLRRQFLSALFLRCFYFFLAFFSLFSLFVARKGGRKGGEGEKRG</sequence>
<dbReference type="Proteomes" id="UP000278164">
    <property type="component" value="Unassembled WGS sequence"/>
</dbReference>
<proteinExistence type="predicted"/>
<keyword evidence="2" id="KW-1133">Transmembrane helix</keyword>
<evidence type="ECO:0000313" key="4">
    <source>
        <dbReference type="Proteomes" id="UP000278164"/>
    </source>
</evidence>
<dbReference type="AlphaFoldDB" id="A0A3L7ZQX9"/>
<evidence type="ECO:0000313" key="3">
    <source>
        <dbReference type="EMBL" id="RLT73332.1"/>
    </source>
</evidence>
<organism evidence="3 4">
    <name type="scientific">Parabacteroides distasonis</name>
    <dbReference type="NCBI Taxonomy" id="823"/>
    <lineage>
        <taxon>Bacteria</taxon>
        <taxon>Pseudomonadati</taxon>
        <taxon>Bacteroidota</taxon>
        <taxon>Bacteroidia</taxon>
        <taxon>Bacteroidales</taxon>
        <taxon>Tannerellaceae</taxon>
        <taxon>Parabacteroides</taxon>
    </lineage>
</organism>
<name>A0A3L7ZQX9_PARDI</name>
<reference evidence="3 4" key="1">
    <citation type="submission" date="2018-09" db="EMBL/GenBank/DDBJ databases">
        <title>Murine metabolic-syndrome-specific gut microbial biobank.</title>
        <authorList>
            <person name="Liu C."/>
        </authorList>
    </citation>
    <scope>NUCLEOTIDE SEQUENCE [LARGE SCALE GENOMIC DNA]</scope>
    <source>
        <strain evidence="3 4">8-P5</strain>
    </source>
</reference>
<keyword evidence="2" id="KW-0812">Transmembrane</keyword>
<comment type="caution">
    <text evidence="3">The sequence shown here is derived from an EMBL/GenBank/DDBJ whole genome shotgun (WGS) entry which is preliminary data.</text>
</comment>
<protein>
    <submittedName>
        <fullName evidence="3">Uncharacterized protein</fullName>
    </submittedName>
</protein>
<feature type="transmembrane region" description="Helical" evidence="2">
    <location>
        <begin position="44"/>
        <end position="68"/>
    </location>
</feature>
<keyword evidence="2" id="KW-0472">Membrane</keyword>
<feature type="region of interest" description="Disordered" evidence="1">
    <location>
        <begin position="1"/>
        <end position="29"/>
    </location>
</feature>
<gene>
    <name evidence="3" type="ORF">D7V78_10570</name>
</gene>
<evidence type="ECO:0000256" key="2">
    <source>
        <dbReference type="SAM" id="Phobius"/>
    </source>
</evidence>
<dbReference type="EMBL" id="RAYI01000018">
    <property type="protein sequence ID" value="RLT73332.1"/>
    <property type="molecule type" value="Genomic_DNA"/>
</dbReference>
<evidence type="ECO:0000256" key="1">
    <source>
        <dbReference type="SAM" id="MobiDB-lite"/>
    </source>
</evidence>
<accession>A0A3L7ZQX9</accession>